<accession>A0A9X2STI8</accession>
<dbReference type="Gene3D" id="3.20.20.300">
    <property type="entry name" value="Glycoside hydrolase, family 3, N-terminal domain"/>
    <property type="match status" value="1"/>
</dbReference>
<dbReference type="RefSeq" id="WP_257932219.1">
    <property type="nucleotide sequence ID" value="NZ_JAMZED010000044.1"/>
</dbReference>
<dbReference type="InterPro" id="IPR026891">
    <property type="entry name" value="Fn3-like"/>
</dbReference>
<reference evidence="7" key="1">
    <citation type="journal article" date="2022" name="Arch. Microbiol.">
        <title>Bacteroides muris sp. nov. isolated from the cecum of wild-derived house mice.</title>
        <authorList>
            <person name="Fokt H."/>
            <person name="Unni R."/>
            <person name="Repnik U."/>
            <person name="Schmitz R.A."/>
            <person name="Bramkamp M."/>
            <person name="Baines J.F."/>
            <person name="Unterweger D."/>
        </authorList>
    </citation>
    <scope>NUCLEOTIDE SEQUENCE</scope>
    <source>
        <strain evidence="7">KH365_2</strain>
    </source>
</reference>
<dbReference type="PANTHER" id="PTHR42715">
    <property type="entry name" value="BETA-GLUCOSIDASE"/>
    <property type="match status" value="1"/>
</dbReference>
<dbReference type="AlphaFoldDB" id="A0A9X2STI8"/>
<evidence type="ECO:0000256" key="5">
    <source>
        <dbReference type="SAM" id="SignalP"/>
    </source>
</evidence>
<sequence length="737" mass="80817">MKNKFFVTLLLACSISTVFAQTPVYMDDAQPIEARVKDALSRMTLEEKVALCHAQSKFSSAGVPRLGIPELWMSDGPHGVRAEINWNDWGYAGWTNDSITAFPALTCLAATWNPEMSAKYGKAIGEEARYREKDVLLGPGVNIYRTPMNGRNFEYMGEDSYLASVMCVPYIQELQKNGVAACVKHYALNNQELWRGHIDVNLSDRALYEIYLPAFKAAVEEGGAWSIMGAYNKIRSQHACHNDFTLNKILKDDWKFDGCVVTDWGGAHDTYEAAVNGLDIEMGSYTNGLTSESAFTYNDYYLANPYLQMLKDGKVPMSTIDDKASRILRLIFRTAMNRQKPYGSVATEEHYAAAREIGNEGIVLLKNAPVVKKGAPLLPIDAAKYQKILVVGDNAVRLLNQGGGSSELKVKDMVSPLDGLRAAYGDKVTYAKGYAAGRPMYGRADEIPQNVVDSLRAEAVEMAKKADLVVLVGGLNKNHFQDCEGGDRLEYGLPFGQDELVEALLGVNKNLVLVLLSGNAVEMPWVSRVPAIVQGWYLGSMGGKSLADILSGAVNPSGKLPFSFPAKLTDCGAHAFDELSYPGDSIKQEYKEDILVGYRWHDIKKIPALFPFGHGLSYTTFAYGKPVVSAKTMTADGTLTVTVAVKNTGSVAGKEIVQLYVGDDKCSVLRPVKELKHFAKVALAPGEEKNVTFTLVPDDLKFYDEASAAWKYEPGKFKAYVCASSADVRGVVPFEIK</sequence>
<evidence type="ECO:0000256" key="4">
    <source>
        <dbReference type="RuleBase" id="RU361161"/>
    </source>
</evidence>
<dbReference type="Pfam" id="PF14310">
    <property type="entry name" value="Fn3-like"/>
    <property type="match status" value="1"/>
</dbReference>
<evidence type="ECO:0000256" key="3">
    <source>
        <dbReference type="ARBA" id="ARBA00023277"/>
    </source>
</evidence>
<dbReference type="Gene3D" id="3.40.50.1700">
    <property type="entry name" value="Glycoside hydrolase family 3 C-terminal domain"/>
    <property type="match status" value="1"/>
</dbReference>
<dbReference type="EMBL" id="JAMZED010000044">
    <property type="protein sequence ID" value="MCR6505906.1"/>
    <property type="molecule type" value="Genomic_DNA"/>
</dbReference>
<comment type="caution">
    <text evidence="7">The sequence shown here is derived from an EMBL/GenBank/DDBJ whole genome shotgun (WGS) entry which is preliminary data.</text>
</comment>
<dbReference type="PROSITE" id="PS00775">
    <property type="entry name" value="GLYCOSYL_HYDROL_F3"/>
    <property type="match status" value="1"/>
</dbReference>
<dbReference type="GO" id="GO:0008422">
    <property type="term" value="F:beta-glucosidase activity"/>
    <property type="evidence" value="ECO:0007669"/>
    <property type="project" value="UniProtKB-ARBA"/>
</dbReference>
<name>A0A9X2STI8_9BACE</name>
<dbReference type="InterPro" id="IPR017853">
    <property type="entry name" value="GH"/>
</dbReference>
<dbReference type="FunFam" id="2.60.40.10:FF:000495">
    <property type="entry name" value="Periplasmic beta-glucosidase"/>
    <property type="match status" value="1"/>
</dbReference>
<dbReference type="InterPro" id="IPR001764">
    <property type="entry name" value="Glyco_hydro_3_N"/>
</dbReference>
<dbReference type="SUPFAM" id="SSF52279">
    <property type="entry name" value="Beta-D-glucan exohydrolase, C-terminal domain"/>
    <property type="match status" value="1"/>
</dbReference>
<reference evidence="7" key="2">
    <citation type="submission" date="2022-04" db="EMBL/GenBank/DDBJ databases">
        <authorList>
            <person name="Fokt H."/>
            <person name="Baines J."/>
        </authorList>
    </citation>
    <scope>NUCLEOTIDE SEQUENCE</scope>
    <source>
        <strain evidence="7">KH365_2</strain>
    </source>
</reference>
<proteinExistence type="inferred from homology"/>
<feature type="domain" description="Fibronectin type III-like" evidence="6">
    <location>
        <begin position="655"/>
        <end position="725"/>
    </location>
</feature>
<dbReference type="InterPro" id="IPR050288">
    <property type="entry name" value="Cellulose_deg_GH3"/>
</dbReference>
<evidence type="ECO:0000256" key="1">
    <source>
        <dbReference type="ARBA" id="ARBA00005336"/>
    </source>
</evidence>
<organism evidence="7 8">
    <name type="scientific">Bacteroides muris</name>
    <name type="common">ex Fokt et al. 2023</name>
    <dbReference type="NCBI Taxonomy" id="2937417"/>
    <lineage>
        <taxon>Bacteria</taxon>
        <taxon>Pseudomonadati</taxon>
        <taxon>Bacteroidota</taxon>
        <taxon>Bacteroidia</taxon>
        <taxon>Bacteroidales</taxon>
        <taxon>Bacteroidaceae</taxon>
        <taxon>Bacteroides</taxon>
    </lineage>
</organism>
<dbReference type="PANTHER" id="PTHR42715:SF10">
    <property type="entry name" value="BETA-GLUCOSIDASE"/>
    <property type="match status" value="1"/>
</dbReference>
<dbReference type="InterPro" id="IPR036962">
    <property type="entry name" value="Glyco_hydro_3_N_sf"/>
</dbReference>
<keyword evidence="8" id="KW-1185">Reference proteome</keyword>
<keyword evidence="4" id="KW-0326">Glycosidase</keyword>
<dbReference type="SUPFAM" id="SSF51445">
    <property type="entry name" value="(Trans)glycosidases"/>
    <property type="match status" value="1"/>
</dbReference>
<feature type="chain" id="PRO_5040930039" evidence="5">
    <location>
        <begin position="21"/>
        <end position="737"/>
    </location>
</feature>
<evidence type="ECO:0000259" key="6">
    <source>
        <dbReference type="SMART" id="SM01217"/>
    </source>
</evidence>
<dbReference type="InterPro" id="IPR013783">
    <property type="entry name" value="Ig-like_fold"/>
</dbReference>
<evidence type="ECO:0000256" key="2">
    <source>
        <dbReference type="ARBA" id="ARBA00022801"/>
    </source>
</evidence>
<comment type="similarity">
    <text evidence="1 4">Belongs to the glycosyl hydrolase 3 family.</text>
</comment>
<dbReference type="GO" id="GO:0005975">
    <property type="term" value="P:carbohydrate metabolic process"/>
    <property type="evidence" value="ECO:0007669"/>
    <property type="project" value="InterPro"/>
</dbReference>
<dbReference type="Pfam" id="PF00933">
    <property type="entry name" value="Glyco_hydro_3"/>
    <property type="match status" value="1"/>
</dbReference>
<dbReference type="Pfam" id="PF01915">
    <property type="entry name" value="Glyco_hydro_3_C"/>
    <property type="match status" value="1"/>
</dbReference>
<dbReference type="InterPro" id="IPR036881">
    <property type="entry name" value="Glyco_hydro_3_C_sf"/>
</dbReference>
<dbReference type="PRINTS" id="PR00133">
    <property type="entry name" value="GLHYDRLASE3"/>
</dbReference>
<dbReference type="InterPro" id="IPR002772">
    <property type="entry name" value="Glyco_hydro_3_C"/>
</dbReference>
<dbReference type="InterPro" id="IPR019800">
    <property type="entry name" value="Glyco_hydro_3_AS"/>
</dbReference>
<evidence type="ECO:0000313" key="7">
    <source>
        <dbReference type="EMBL" id="MCR6505906.1"/>
    </source>
</evidence>
<dbReference type="Proteomes" id="UP001143192">
    <property type="component" value="Unassembled WGS sequence"/>
</dbReference>
<keyword evidence="3" id="KW-0119">Carbohydrate metabolism</keyword>
<keyword evidence="2 4" id="KW-0378">Hydrolase</keyword>
<keyword evidence="5" id="KW-0732">Signal</keyword>
<feature type="signal peptide" evidence="5">
    <location>
        <begin position="1"/>
        <end position="20"/>
    </location>
</feature>
<dbReference type="Gene3D" id="2.60.40.10">
    <property type="entry name" value="Immunoglobulins"/>
    <property type="match status" value="1"/>
</dbReference>
<gene>
    <name evidence="7" type="ORF">M1B79_14840</name>
</gene>
<dbReference type="SMART" id="SM01217">
    <property type="entry name" value="Fn3_like"/>
    <property type="match status" value="1"/>
</dbReference>
<protein>
    <submittedName>
        <fullName evidence="7">Glycoside hydrolase family 3 C-terminal domain-containing protein</fullName>
    </submittedName>
</protein>
<evidence type="ECO:0000313" key="8">
    <source>
        <dbReference type="Proteomes" id="UP001143192"/>
    </source>
</evidence>